<dbReference type="Proteomes" id="UP000004994">
    <property type="component" value="Chromosome 3"/>
</dbReference>
<dbReference type="PRINTS" id="PR00385">
    <property type="entry name" value="P450"/>
</dbReference>
<comment type="similarity">
    <text evidence="2">Belongs to the cytochrome P450 family.</text>
</comment>
<keyword evidence="3" id="KW-0349">Heme</keyword>
<evidence type="ECO:0008006" key="8">
    <source>
        <dbReference type="Google" id="ProtNLM"/>
    </source>
</evidence>
<keyword evidence="4" id="KW-0479">Metal-binding</keyword>
<dbReference type="InterPro" id="IPR001128">
    <property type="entry name" value="Cyt_P450"/>
</dbReference>
<dbReference type="EnsemblPlants" id="Solyc03g111970.3.1">
    <property type="protein sequence ID" value="Solyc03g111970.3.1"/>
    <property type="gene ID" value="Solyc03g111970.3"/>
</dbReference>
<proteinExistence type="inferred from homology"/>
<evidence type="ECO:0000313" key="6">
    <source>
        <dbReference type="EnsemblPlants" id="Solyc03g111970.3.1"/>
    </source>
</evidence>
<keyword evidence="5" id="KW-0408">Iron</keyword>
<reference evidence="6" key="2">
    <citation type="submission" date="2019-01" db="UniProtKB">
        <authorList>
            <consortium name="EnsemblPlants"/>
        </authorList>
    </citation>
    <scope>IDENTIFICATION</scope>
    <source>
        <strain evidence="6">cv. Heinz 1706</strain>
    </source>
</reference>
<dbReference type="Gene3D" id="1.10.630.10">
    <property type="entry name" value="Cytochrome P450"/>
    <property type="match status" value="2"/>
</dbReference>
<dbReference type="InterPro" id="IPR036396">
    <property type="entry name" value="Cyt_P450_sf"/>
</dbReference>
<dbReference type="Gramene" id="Solyc03g111970.3.1">
    <property type="protein sequence ID" value="Solyc03g111970.3.1"/>
    <property type="gene ID" value="Solyc03g111970.3"/>
</dbReference>
<evidence type="ECO:0000256" key="5">
    <source>
        <dbReference type="ARBA" id="ARBA00023004"/>
    </source>
</evidence>
<evidence type="ECO:0000256" key="1">
    <source>
        <dbReference type="ARBA" id="ARBA00001971"/>
    </source>
</evidence>
<dbReference type="GO" id="GO:0004497">
    <property type="term" value="F:monooxygenase activity"/>
    <property type="evidence" value="ECO:0007669"/>
    <property type="project" value="InterPro"/>
</dbReference>
<keyword evidence="7" id="KW-1185">Reference proteome</keyword>
<evidence type="ECO:0000256" key="4">
    <source>
        <dbReference type="ARBA" id="ARBA00022723"/>
    </source>
</evidence>
<name>A0A3Q7FRV4_SOLLC</name>
<accession>A0A3Q7FRV4</accession>
<dbReference type="SUPFAM" id="SSF48264">
    <property type="entry name" value="Cytochrome P450"/>
    <property type="match status" value="1"/>
</dbReference>
<dbReference type="GO" id="GO:0005506">
    <property type="term" value="F:iron ion binding"/>
    <property type="evidence" value="ECO:0007669"/>
    <property type="project" value="InterPro"/>
</dbReference>
<dbReference type="Pfam" id="PF00067">
    <property type="entry name" value="p450"/>
    <property type="match status" value="2"/>
</dbReference>
<dbReference type="GO" id="GO:0016705">
    <property type="term" value="F:oxidoreductase activity, acting on paired donors, with incorporation or reduction of molecular oxygen"/>
    <property type="evidence" value="ECO:0007669"/>
    <property type="project" value="InterPro"/>
</dbReference>
<dbReference type="AlphaFoldDB" id="A0A3Q7FRV4"/>
<sequence>MEILHYEVWELVQGKTEVTKDDLGNMQYLKAVIKEFLRLHPLYPLSWDDPDEYRPERFLNSNIDFRGINFELIPFGASRRGCPGINFNRASISKDCTQVQFSIRKGTKNEDLDMSECTGITIHRKLPLLAVATLFAT</sequence>
<evidence type="ECO:0000256" key="2">
    <source>
        <dbReference type="ARBA" id="ARBA00010617"/>
    </source>
</evidence>
<dbReference type="PANTHER" id="PTHR47955:SF15">
    <property type="entry name" value="CYTOCHROME P450 71A2-LIKE"/>
    <property type="match status" value="1"/>
</dbReference>
<evidence type="ECO:0000256" key="3">
    <source>
        <dbReference type="ARBA" id="ARBA00022617"/>
    </source>
</evidence>
<dbReference type="InParanoid" id="A0A3Q7FRV4"/>
<dbReference type="PANTHER" id="PTHR47955">
    <property type="entry name" value="CYTOCHROME P450 FAMILY 71 PROTEIN"/>
    <property type="match status" value="1"/>
</dbReference>
<organism evidence="6">
    <name type="scientific">Solanum lycopersicum</name>
    <name type="common">Tomato</name>
    <name type="synonym">Lycopersicon esculentum</name>
    <dbReference type="NCBI Taxonomy" id="4081"/>
    <lineage>
        <taxon>Eukaryota</taxon>
        <taxon>Viridiplantae</taxon>
        <taxon>Streptophyta</taxon>
        <taxon>Embryophyta</taxon>
        <taxon>Tracheophyta</taxon>
        <taxon>Spermatophyta</taxon>
        <taxon>Magnoliopsida</taxon>
        <taxon>eudicotyledons</taxon>
        <taxon>Gunneridae</taxon>
        <taxon>Pentapetalae</taxon>
        <taxon>asterids</taxon>
        <taxon>lamiids</taxon>
        <taxon>Solanales</taxon>
        <taxon>Solanaceae</taxon>
        <taxon>Solanoideae</taxon>
        <taxon>Solaneae</taxon>
        <taxon>Solanum</taxon>
        <taxon>Solanum subgen. Lycopersicon</taxon>
    </lineage>
</organism>
<dbReference type="GO" id="GO:0020037">
    <property type="term" value="F:heme binding"/>
    <property type="evidence" value="ECO:0007669"/>
    <property type="project" value="InterPro"/>
</dbReference>
<evidence type="ECO:0000313" key="7">
    <source>
        <dbReference type="Proteomes" id="UP000004994"/>
    </source>
</evidence>
<reference evidence="6" key="1">
    <citation type="journal article" date="2012" name="Nature">
        <title>The tomato genome sequence provides insights into fleshy fruit evolution.</title>
        <authorList>
            <consortium name="Tomato Genome Consortium"/>
        </authorList>
    </citation>
    <scope>NUCLEOTIDE SEQUENCE [LARGE SCALE GENOMIC DNA]</scope>
    <source>
        <strain evidence="6">cv. Heinz 1706</strain>
    </source>
</reference>
<comment type="cofactor">
    <cofactor evidence="1">
        <name>heme</name>
        <dbReference type="ChEBI" id="CHEBI:30413"/>
    </cofactor>
</comment>
<protein>
    <recommendedName>
        <fullName evidence="8">Cytochrome P450</fullName>
    </recommendedName>
</protein>